<dbReference type="InterPro" id="IPR029063">
    <property type="entry name" value="SAM-dependent_MTases_sf"/>
</dbReference>
<comment type="function">
    <text evidence="7">Specifically dimethylates two adjacent adenosines (A1518 and A1519) in the loop of a conserved hairpin near the 3'-end of 16S rRNA in the 30S particle. May play a critical role in biogenesis of 30S subunits.</text>
</comment>
<dbReference type="InterPro" id="IPR023165">
    <property type="entry name" value="rRNA_Ade_diMease-like_C"/>
</dbReference>
<dbReference type="Proteomes" id="UP000698963">
    <property type="component" value="Unassembled WGS sequence"/>
</dbReference>
<evidence type="ECO:0000256" key="2">
    <source>
        <dbReference type="ARBA" id="ARBA00022552"/>
    </source>
</evidence>
<comment type="caution">
    <text evidence="10">The sequence shown here is derived from an EMBL/GenBank/DDBJ whole genome shotgun (WGS) entry which is preliminary data.</text>
</comment>
<proteinExistence type="inferred from homology"/>
<keyword evidence="5 7" id="KW-0949">S-adenosyl-L-methionine</keyword>
<feature type="binding site" evidence="7 8">
    <location>
        <position position="19"/>
    </location>
    <ligand>
        <name>S-adenosyl-L-methionine</name>
        <dbReference type="ChEBI" id="CHEBI:59789"/>
    </ligand>
</feature>
<dbReference type="InterPro" id="IPR011530">
    <property type="entry name" value="rRNA_adenine_dimethylase"/>
</dbReference>
<reference evidence="10" key="1">
    <citation type="journal article" date="2021" name="PeerJ">
        <title>Extensive microbial diversity within the chicken gut microbiome revealed by metagenomics and culture.</title>
        <authorList>
            <person name="Gilroy R."/>
            <person name="Ravi A."/>
            <person name="Getino M."/>
            <person name="Pursley I."/>
            <person name="Horton D.L."/>
            <person name="Alikhan N.F."/>
            <person name="Baker D."/>
            <person name="Gharbi K."/>
            <person name="Hall N."/>
            <person name="Watson M."/>
            <person name="Adriaenssens E.M."/>
            <person name="Foster-Nyarko E."/>
            <person name="Jarju S."/>
            <person name="Secka A."/>
            <person name="Antonio M."/>
            <person name="Oren A."/>
            <person name="Chaudhuri R.R."/>
            <person name="La Ragione R."/>
            <person name="Hildebrand F."/>
            <person name="Pallen M.J."/>
        </authorList>
    </citation>
    <scope>NUCLEOTIDE SEQUENCE</scope>
    <source>
        <strain evidence="10">ChiGjej2B2-19336</strain>
    </source>
</reference>
<dbReference type="GO" id="GO:0005829">
    <property type="term" value="C:cytosol"/>
    <property type="evidence" value="ECO:0007669"/>
    <property type="project" value="TreeGrafter"/>
</dbReference>
<dbReference type="CDD" id="cd02440">
    <property type="entry name" value="AdoMet_MTases"/>
    <property type="match status" value="1"/>
</dbReference>
<organism evidence="10 11">
    <name type="scientific">Mailhella massiliensis</name>
    <dbReference type="NCBI Taxonomy" id="1903261"/>
    <lineage>
        <taxon>Bacteria</taxon>
        <taxon>Pseudomonadati</taxon>
        <taxon>Thermodesulfobacteriota</taxon>
        <taxon>Desulfovibrionia</taxon>
        <taxon>Desulfovibrionales</taxon>
        <taxon>Desulfovibrionaceae</taxon>
        <taxon>Mailhella</taxon>
    </lineage>
</organism>
<feature type="binding site" evidence="7 8">
    <location>
        <position position="109"/>
    </location>
    <ligand>
        <name>S-adenosyl-L-methionine</name>
        <dbReference type="ChEBI" id="CHEBI:59789"/>
    </ligand>
</feature>
<feature type="binding site" evidence="7 8">
    <location>
        <position position="21"/>
    </location>
    <ligand>
        <name>S-adenosyl-L-methionine</name>
        <dbReference type="ChEBI" id="CHEBI:59789"/>
    </ligand>
</feature>
<protein>
    <recommendedName>
        <fullName evidence="7">Ribosomal RNA small subunit methyltransferase A</fullName>
        <ecNumber evidence="7">2.1.1.182</ecNumber>
    </recommendedName>
    <alternativeName>
        <fullName evidence="7">16S rRNA (adenine(1518)-N(6)/adenine(1519)-N(6))-dimethyltransferase</fullName>
    </alternativeName>
    <alternativeName>
        <fullName evidence="7">16S rRNA dimethyladenosine transferase</fullName>
    </alternativeName>
    <alternativeName>
        <fullName evidence="7">16S rRNA dimethylase</fullName>
    </alternativeName>
    <alternativeName>
        <fullName evidence="7">S-adenosylmethionine-6-N', N'-adenosyl(rRNA) dimethyltransferase</fullName>
    </alternativeName>
</protein>
<dbReference type="SUPFAM" id="SSF53335">
    <property type="entry name" value="S-adenosyl-L-methionine-dependent methyltransferases"/>
    <property type="match status" value="1"/>
</dbReference>
<evidence type="ECO:0000313" key="11">
    <source>
        <dbReference type="Proteomes" id="UP000698963"/>
    </source>
</evidence>
<keyword evidence="6 7" id="KW-0694">RNA-binding</keyword>
<comment type="similarity">
    <text evidence="7">Belongs to the class I-like SAM-binding methyltransferase superfamily. rRNA adenine N(6)-methyltransferase family. RsmA subfamily.</text>
</comment>
<dbReference type="RefSeq" id="WP_304124306.1">
    <property type="nucleotide sequence ID" value="NZ_DYZA01000255.1"/>
</dbReference>
<evidence type="ECO:0000256" key="7">
    <source>
        <dbReference type="HAMAP-Rule" id="MF_00607"/>
    </source>
</evidence>
<dbReference type="Gene3D" id="3.40.50.150">
    <property type="entry name" value="Vaccinia Virus protein VP39"/>
    <property type="match status" value="1"/>
</dbReference>
<dbReference type="EMBL" id="DYZA01000255">
    <property type="protein sequence ID" value="HJD98405.1"/>
    <property type="molecule type" value="Genomic_DNA"/>
</dbReference>
<dbReference type="NCBIfam" id="TIGR00755">
    <property type="entry name" value="ksgA"/>
    <property type="match status" value="1"/>
</dbReference>
<dbReference type="InterPro" id="IPR020596">
    <property type="entry name" value="rRNA_Ade_Mease_Trfase_CS"/>
</dbReference>
<keyword evidence="2 7" id="KW-0698">rRNA processing</keyword>
<evidence type="ECO:0000256" key="5">
    <source>
        <dbReference type="ARBA" id="ARBA00022691"/>
    </source>
</evidence>
<dbReference type="PANTHER" id="PTHR11727">
    <property type="entry name" value="DIMETHYLADENOSINE TRANSFERASE"/>
    <property type="match status" value="1"/>
</dbReference>
<sequence>MSDINLFTAARAKKSLGQHFLRDERVVRRIVELLRVEEDDLIMEIGPGPGALTALLRPLPWKRLLLLEKDDHYAAEHAARPLPGLEVVAGDALAYPWENLEGAWKIAGNLPYNVASPLMWDVVSRVPSLARAVFMVQKEVGDRLTARPGTKDYGALSVWVQSFAVTRKGFIIGPSAFSPPPKVDSAVVVFEPFPPEKRPAHPEKLSRLIKICFQQRRKQLQGILRRAVPESFSPEILPALGLAPAMRPENLAVEDFQRLAEALFPEKIMRERPAALDDGQETCT</sequence>
<comment type="catalytic activity">
    <reaction evidence="7">
        <text>adenosine(1518)/adenosine(1519) in 16S rRNA + 4 S-adenosyl-L-methionine = N(6)-dimethyladenosine(1518)/N(6)-dimethyladenosine(1519) in 16S rRNA + 4 S-adenosyl-L-homocysteine + 4 H(+)</text>
        <dbReference type="Rhea" id="RHEA:19609"/>
        <dbReference type="Rhea" id="RHEA-COMP:10232"/>
        <dbReference type="Rhea" id="RHEA-COMP:10233"/>
        <dbReference type="ChEBI" id="CHEBI:15378"/>
        <dbReference type="ChEBI" id="CHEBI:57856"/>
        <dbReference type="ChEBI" id="CHEBI:59789"/>
        <dbReference type="ChEBI" id="CHEBI:74411"/>
        <dbReference type="ChEBI" id="CHEBI:74493"/>
        <dbReference type="EC" id="2.1.1.182"/>
    </reaction>
</comment>
<evidence type="ECO:0000313" key="10">
    <source>
        <dbReference type="EMBL" id="HJD98405.1"/>
    </source>
</evidence>
<dbReference type="EC" id="2.1.1.182" evidence="7"/>
<feature type="domain" description="Ribosomal RNA adenine methylase transferase N-terminal" evidence="9">
    <location>
        <begin position="26"/>
        <end position="194"/>
    </location>
</feature>
<accession>A0A921DS60</accession>
<dbReference type="AlphaFoldDB" id="A0A921DS60"/>
<evidence type="ECO:0000256" key="3">
    <source>
        <dbReference type="ARBA" id="ARBA00022603"/>
    </source>
</evidence>
<evidence type="ECO:0000256" key="4">
    <source>
        <dbReference type="ARBA" id="ARBA00022679"/>
    </source>
</evidence>
<dbReference type="PANTHER" id="PTHR11727:SF7">
    <property type="entry name" value="DIMETHYLADENOSINE TRANSFERASE-RELATED"/>
    <property type="match status" value="1"/>
</dbReference>
<feature type="binding site" evidence="7 8">
    <location>
        <position position="68"/>
    </location>
    <ligand>
        <name>S-adenosyl-L-methionine</name>
        <dbReference type="ChEBI" id="CHEBI:59789"/>
    </ligand>
</feature>
<feature type="binding site" evidence="7 8">
    <location>
        <position position="91"/>
    </location>
    <ligand>
        <name>S-adenosyl-L-methionine</name>
        <dbReference type="ChEBI" id="CHEBI:59789"/>
    </ligand>
</feature>
<dbReference type="PROSITE" id="PS01131">
    <property type="entry name" value="RRNA_A_DIMETH"/>
    <property type="match status" value="1"/>
</dbReference>
<reference evidence="10" key="2">
    <citation type="submission" date="2021-09" db="EMBL/GenBank/DDBJ databases">
        <authorList>
            <person name="Gilroy R."/>
        </authorList>
    </citation>
    <scope>NUCLEOTIDE SEQUENCE</scope>
    <source>
        <strain evidence="10">ChiGjej2B2-19336</strain>
    </source>
</reference>
<name>A0A921DS60_9BACT</name>
<evidence type="ECO:0000256" key="1">
    <source>
        <dbReference type="ARBA" id="ARBA00022490"/>
    </source>
</evidence>
<keyword evidence="1 7" id="KW-0963">Cytoplasm</keyword>
<dbReference type="InterPro" id="IPR020598">
    <property type="entry name" value="rRNA_Ade_methylase_Trfase_N"/>
</dbReference>
<evidence type="ECO:0000256" key="8">
    <source>
        <dbReference type="PROSITE-ProRule" id="PRU01026"/>
    </source>
</evidence>
<keyword evidence="4 7" id="KW-0808">Transferase</keyword>
<dbReference type="Pfam" id="PF00398">
    <property type="entry name" value="RrnaAD"/>
    <property type="match status" value="1"/>
</dbReference>
<dbReference type="GO" id="GO:0052908">
    <property type="term" value="F:16S rRNA (adenine(1518)-N(6)/adenine(1519)-N(6))-dimethyltransferase activity"/>
    <property type="evidence" value="ECO:0007669"/>
    <property type="project" value="UniProtKB-EC"/>
</dbReference>
<gene>
    <name evidence="7 10" type="primary">rsmA</name>
    <name evidence="7" type="synonym">ksgA</name>
    <name evidence="10" type="ORF">K8W16_12280</name>
</gene>
<dbReference type="Gene3D" id="1.10.8.100">
    <property type="entry name" value="Ribosomal RNA adenine dimethylase-like, domain 2"/>
    <property type="match status" value="1"/>
</dbReference>
<dbReference type="GO" id="GO:0003723">
    <property type="term" value="F:RNA binding"/>
    <property type="evidence" value="ECO:0007669"/>
    <property type="project" value="UniProtKB-UniRule"/>
</dbReference>
<evidence type="ECO:0000259" key="9">
    <source>
        <dbReference type="SMART" id="SM00650"/>
    </source>
</evidence>
<feature type="binding site" evidence="7 8">
    <location>
        <position position="46"/>
    </location>
    <ligand>
        <name>S-adenosyl-L-methionine</name>
        <dbReference type="ChEBI" id="CHEBI:59789"/>
    </ligand>
</feature>
<keyword evidence="3 7" id="KW-0489">Methyltransferase</keyword>
<dbReference type="InterPro" id="IPR001737">
    <property type="entry name" value="KsgA/Erm"/>
</dbReference>
<dbReference type="SMART" id="SM00650">
    <property type="entry name" value="rADc"/>
    <property type="match status" value="1"/>
</dbReference>
<dbReference type="PROSITE" id="PS51689">
    <property type="entry name" value="SAM_RNA_A_N6_MT"/>
    <property type="match status" value="1"/>
</dbReference>
<evidence type="ECO:0000256" key="6">
    <source>
        <dbReference type="ARBA" id="ARBA00022884"/>
    </source>
</evidence>
<comment type="subcellular location">
    <subcellularLocation>
        <location evidence="7">Cytoplasm</location>
    </subcellularLocation>
</comment>
<dbReference type="HAMAP" id="MF_00607">
    <property type="entry name" value="16SrRNA_methyltr_A"/>
    <property type="match status" value="1"/>
</dbReference>